<accession>A0A6G4WNV3</accession>
<dbReference type="SUPFAM" id="SSF47203">
    <property type="entry name" value="Acyl-CoA dehydrogenase C-terminal domain-like"/>
    <property type="match status" value="1"/>
</dbReference>
<dbReference type="EMBL" id="JAAKZZ010000004">
    <property type="protein sequence ID" value="NGO66946.1"/>
    <property type="molecule type" value="Genomic_DNA"/>
</dbReference>
<dbReference type="InterPro" id="IPR036250">
    <property type="entry name" value="AcylCo_DH-like_C"/>
</dbReference>
<protein>
    <submittedName>
        <fullName evidence="9">Acyl-CoA dehydrogenase</fullName>
    </submittedName>
</protein>
<dbReference type="Pfam" id="PF02770">
    <property type="entry name" value="Acyl-CoA_dh_M"/>
    <property type="match status" value="1"/>
</dbReference>
<dbReference type="AlphaFoldDB" id="A0A6G4WNV3"/>
<comment type="caution">
    <text evidence="9">The sequence shown here is derived from an EMBL/GenBank/DDBJ whole genome shotgun (WGS) entry which is preliminary data.</text>
</comment>
<evidence type="ECO:0000256" key="5">
    <source>
        <dbReference type="RuleBase" id="RU362125"/>
    </source>
</evidence>
<dbReference type="GO" id="GO:0050660">
    <property type="term" value="F:flavin adenine dinucleotide binding"/>
    <property type="evidence" value="ECO:0007669"/>
    <property type="project" value="InterPro"/>
</dbReference>
<comment type="cofactor">
    <cofactor evidence="1 5">
        <name>FAD</name>
        <dbReference type="ChEBI" id="CHEBI:57692"/>
    </cofactor>
</comment>
<dbReference type="InterPro" id="IPR009100">
    <property type="entry name" value="AcylCoA_DH/oxidase_NM_dom_sf"/>
</dbReference>
<evidence type="ECO:0000256" key="2">
    <source>
        <dbReference type="ARBA" id="ARBA00009347"/>
    </source>
</evidence>
<dbReference type="GO" id="GO:0005886">
    <property type="term" value="C:plasma membrane"/>
    <property type="evidence" value="ECO:0007669"/>
    <property type="project" value="TreeGrafter"/>
</dbReference>
<evidence type="ECO:0000313" key="9">
    <source>
        <dbReference type="EMBL" id="NGO66946.1"/>
    </source>
</evidence>
<dbReference type="Gene3D" id="2.40.110.10">
    <property type="entry name" value="Butyryl-CoA Dehydrogenase, subunit A, domain 2"/>
    <property type="match status" value="1"/>
</dbReference>
<dbReference type="InterPro" id="IPR013786">
    <property type="entry name" value="AcylCoA_DH/ox_N"/>
</dbReference>
<keyword evidence="4 5" id="KW-0274">FAD</keyword>
<dbReference type="CDD" id="cd00567">
    <property type="entry name" value="ACAD"/>
    <property type="match status" value="1"/>
</dbReference>
<dbReference type="InterPro" id="IPR046373">
    <property type="entry name" value="Acyl-CoA_Oxase/DH_mid-dom_sf"/>
</dbReference>
<feature type="domain" description="Acyl-CoA dehydrogenase/oxidase N-terminal" evidence="8">
    <location>
        <begin position="33"/>
        <end position="118"/>
    </location>
</feature>
<dbReference type="PANTHER" id="PTHR43884">
    <property type="entry name" value="ACYL-COA DEHYDROGENASE"/>
    <property type="match status" value="1"/>
</dbReference>
<comment type="similarity">
    <text evidence="2 5">Belongs to the acyl-CoA dehydrogenase family.</text>
</comment>
<dbReference type="InterPro" id="IPR009075">
    <property type="entry name" value="AcylCo_DH/oxidase_C"/>
</dbReference>
<dbReference type="InterPro" id="IPR037069">
    <property type="entry name" value="AcylCoA_DH/ox_N_sf"/>
</dbReference>
<proteinExistence type="inferred from homology"/>
<feature type="domain" description="Acyl-CoA dehydrogenase/oxidase C-terminal" evidence="6">
    <location>
        <begin position="229"/>
        <end position="381"/>
    </location>
</feature>
<feature type="domain" description="Acyl-CoA oxidase/dehydrogenase middle" evidence="7">
    <location>
        <begin position="122"/>
        <end position="215"/>
    </location>
</feature>
<reference evidence="9 10" key="1">
    <citation type="submission" date="2020-02" db="EMBL/GenBank/DDBJ databases">
        <title>Whole-genome analyses of novel actinobacteria.</title>
        <authorList>
            <person name="Sahin N."/>
            <person name="Tatar D."/>
        </authorList>
    </citation>
    <scope>NUCLEOTIDE SEQUENCE [LARGE SCALE GENOMIC DNA]</scope>
    <source>
        <strain evidence="9 10">SB3404</strain>
    </source>
</reference>
<gene>
    <name evidence="9" type="ORF">G5C65_00920</name>
</gene>
<dbReference type="InterPro" id="IPR006091">
    <property type="entry name" value="Acyl-CoA_Oxase/DH_mid-dom"/>
</dbReference>
<dbReference type="Pfam" id="PF02771">
    <property type="entry name" value="Acyl-CoA_dh_N"/>
    <property type="match status" value="1"/>
</dbReference>
<evidence type="ECO:0000313" key="10">
    <source>
        <dbReference type="Proteomes" id="UP000477722"/>
    </source>
</evidence>
<evidence type="ECO:0000259" key="6">
    <source>
        <dbReference type="Pfam" id="PF00441"/>
    </source>
</evidence>
<dbReference type="Gene3D" id="1.10.540.10">
    <property type="entry name" value="Acyl-CoA dehydrogenase/oxidase, N-terminal domain"/>
    <property type="match status" value="1"/>
</dbReference>
<evidence type="ECO:0000256" key="4">
    <source>
        <dbReference type="ARBA" id="ARBA00022827"/>
    </source>
</evidence>
<evidence type="ECO:0000256" key="3">
    <source>
        <dbReference type="ARBA" id="ARBA00022630"/>
    </source>
</evidence>
<dbReference type="SUPFAM" id="SSF56645">
    <property type="entry name" value="Acyl-CoA dehydrogenase NM domain-like"/>
    <property type="match status" value="1"/>
</dbReference>
<evidence type="ECO:0000259" key="7">
    <source>
        <dbReference type="Pfam" id="PF02770"/>
    </source>
</evidence>
<dbReference type="Proteomes" id="UP000477722">
    <property type="component" value="Unassembled WGS sequence"/>
</dbReference>
<dbReference type="PANTHER" id="PTHR43884:SF19">
    <property type="entry name" value="ACYL-COA DEHYDROGENASE FADE4-RELATED"/>
    <property type="match status" value="1"/>
</dbReference>
<dbReference type="Gene3D" id="1.20.140.10">
    <property type="entry name" value="Butyryl-CoA Dehydrogenase, subunit A, domain 3"/>
    <property type="match status" value="1"/>
</dbReference>
<name>A0A6G4WNV3_9ACTN</name>
<keyword evidence="5" id="KW-0560">Oxidoreductase</keyword>
<evidence type="ECO:0000259" key="8">
    <source>
        <dbReference type="Pfam" id="PF02771"/>
    </source>
</evidence>
<evidence type="ECO:0000256" key="1">
    <source>
        <dbReference type="ARBA" id="ARBA00001974"/>
    </source>
</evidence>
<sequence>MTSARAAAAELGTFLGNPREPGGPFSYRETVAAEERNELPEGAIHAIRSWGFQEFLVPVEQGGRFGNLEELFCVTRTVAQRNLTVAVMFGSALLGANPVWLWGSDEQKKALAAEILRGRLTCFGVSEADHGSDLMSSATTVRHTGGHLVLSGAKWPVGNATRARFVTTFARAEEGRRFSLLLVDKAELPPGTWAQLPAVRTAGLRGHDLSGIVYDEAPIPASSVIGHEGTGLAQTLKALQITRTAIAALSIGTMDAAIRIALRYAHDRELYGRPVYDLPVIRDTLLKAHVDLLIGECVAVPVSRALSVAPSRLSLWSSVVKFFVPVLAEEVVASMAAVLGARGYLREGVADGIFQKLQRDHAIASVFEGTTHVNLHGVAHQLPHVLRRASREATAEEAAGRRRLLEAVFCMTRDAPRWEPDGSRLQLSNRGHDEITTGWDEAERHLGELAAAPDPLPVLPELRGLVGEFRERSTACWSSVTAERDWDSGSVRAQSVATEHAVYHAAASCLLTWQVNRKDLGGEFAAGGWLVLCLERLLQRLDPSRQLSAHHAAPLERVVLDSLEKDGEFSLHSFRI</sequence>
<dbReference type="Pfam" id="PF00441">
    <property type="entry name" value="Acyl-CoA_dh_1"/>
    <property type="match status" value="1"/>
</dbReference>
<keyword evidence="3 5" id="KW-0285">Flavoprotein</keyword>
<dbReference type="GO" id="GO:0003995">
    <property type="term" value="F:acyl-CoA dehydrogenase activity"/>
    <property type="evidence" value="ECO:0007669"/>
    <property type="project" value="TreeGrafter"/>
</dbReference>
<organism evidence="9 10">
    <name type="scientific">Streptomyces boncukensis</name>
    <dbReference type="NCBI Taxonomy" id="2711219"/>
    <lineage>
        <taxon>Bacteria</taxon>
        <taxon>Bacillati</taxon>
        <taxon>Actinomycetota</taxon>
        <taxon>Actinomycetes</taxon>
        <taxon>Kitasatosporales</taxon>
        <taxon>Streptomycetaceae</taxon>
        <taxon>Streptomyces</taxon>
    </lineage>
</organism>
<keyword evidence="10" id="KW-1185">Reference proteome</keyword>